<dbReference type="GO" id="GO:0006633">
    <property type="term" value="P:fatty acid biosynthetic process"/>
    <property type="evidence" value="ECO:0007669"/>
    <property type="project" value="TreeGrafter"/>
</dbReference>
<keyword evidence="2" id="KW-0597">Phosphoprotein</keyword>
<dbReference type="AlphaFoldDB" id="A0A7K3RNZ0"/>
<dbReference type="RefSeq" id="WP_164199065.1">
    <property type="nucleotide sequence ID" value="NZ_JAAGMP010000047.1"/>
</dbReference>
<evidence type="ECO:0000256" key="2">
    <source>
        <dbReference type="ARBA" id="ARBA00022553"/>
    </source>
</evidence>
<accession>A0A7K3RNZ0</accession>
<gene>
    <name evidence="6" type="ORF">G3I50_00930</name>
</gene>
<evidence type="ECO:0000256" key="1">
    <source>
        <dbReference type="ARBA" id="ARBA00022450"/>
    </source>
</evidence>
<dbReference type="PANTHER" id="PTHR43775:SF37">
    <property type="entry name" value="SI:DKEY-61P9.11"/>
    <property type="match status" value="1"/>
</dbReference>
<sequence>APDPASRLTPEPTPRSVPEPAPEPSPARDGAAGPDDWMATDHLVGGTPLLPGVAVFELALRAAGRTAPARIRQVRWLRAFELTGSRTPRLVVDGERFTLSDGPDGVVHASGTLAAAAPEIPERIDPTAIGARCPGRRSGPDLYAAFAGAGIEYGPSFRALDEVRHGADEALGVLNLPPARAAEVPGRPLHPVALDAALQAVAALSAETGSQVPFALRELEIHGPVPSTGYAHVVRDEDGFTVRLAHRDGRVAVRFTGLALRPSRPAAAPVPDGAGALVHLPEWHEAGPVE</sequence>
<evidence type="ECO:0000256" key="3">
    <source>
        <dbReference type="PROSITE-ProRule" id="PRU01363"/>
    </source>
</evidence>
<dbReference type="Pfam" id="PF14765">
    <property type="entry name" value="PS-DH"/>
    <property type="match status" value="1"/>
</dbReference>
<evidence type="ECO:0000259" key="5">
    <source>
        <dbReference type="PROSITE" id="PS52019"/>
    </source>
</evidence>
<dbReference type="EMBL" id="JAAGMP010000047">
    <property type="protein sequence ID" value="NEC16848.1"/>
    <property type="molecule type" value="Genomic_DNA"/>
</dbReference>
<dbReference type="Proteomes" id="UP000469670">
    <property type="component" value="Unassembled WGS sequence"/>
</dbReference>
<comment type="caution">
    <text evidence="6">The sequence shown here is derived from an EMBL/GenBank/DDBJ whole genome shotgun (WGS) entry which is preliminary data.</text>
</comment>
<dbReference type="InterPro" id="IPR020807">
    <property type="entry name" value="PKS_DH"/>
</dbReference>
<dbReference type="SMART" id="SM00826">
    <property type="entry name" value="PKS_DH"/>
    <property type="match status" value="1"/>
</dbReference>
<evidence type="ECO:0000313" key="6">
    <source>
        <dbReference type="EMBL" id="NEC16848.1"/>
    </source>
</evidence>
<feature type="non-terminal residue" evidence="6">
    <location>
        <position position="1"/>
    </location>
</feature>
<organism evidence="6 7">
    <name type="scientific">Streptomyces parvus</name>
    <dbReference type="NCBI Taxonomy" id="66428"/>
    <lineage>
        <taxon>Bacteria</taxon>
        <taxon>Bacillati</taxon>
        <taxon>Actinomycetota</taxon>
        <taxon>Actinomycetes</taxon>
        <taxon>Kitasatosporales</taxon>
        <taxon>Streptomycetaceae</taxon>
        <taxon>Streptomyces</taxon>
    </lineage>
</organism>
<proteinExistence type="predicted"/>
<dbReference type="InterPro" id="IPR042104">
    <property type="entry name" value="PKS_dehydratase_sf"/>
</dbReference>
<name>A0A7K3RNZ0_9ACTN</name>
<keyword evidence="1" id="KW-0596">Phosphopantetheine</keyword>
<feature type="region of interest" description="Disordered" evidence="4">
    <location>
        <begin position="1"/>
        <end position="43"/>
    </location>
</feature>
<feature type="region of interest" description="N-terminal hotdog fold" evidence="3">
    <location>
        <begin position="10"/>
        <end position="120"/>
    </location>
</feature>
<evidence type="ECO:0000313" key="7">
    <source>
        <dbReference type="Proteomes" id="UP000469670"/>
    </source>
</evidence>
<dbReference type="InterPro" id="IPR049900">
    <property type="entry name" value="PKS_mFAS_DH"/>
</dbReference>
<dbReference type="Gene3D" id="3.10.129.110">
    <property type="entry name" value="Polyketide synthase dehydratase"/>
    <property type="match status" value="1"/>
</dbReference>
<feature type="non-terminal residue" evidence="6">
    <location>
        <position position="290"/>
    </location>
</feature>
<dbReference type="InterPro" id="IPR050091">
    <property type="entry name" value="PKS_NRPS_Biosynth_Enz"/>
</dbReference>
<feature type="active site" description="Proton acceptor; for dehydratase activity" evidence="3">
    <location>
        <position position="42"/>
    </location>
</feature>
<feature type="active site" description="Proton donor; for dehydratase activity" evidence="3">
    <location>
        <position position="195"/>
    </location>
</feature>
<dbReference type="PROSITE" id="PS52019">
    <property type="entry name" value="PKS_MFAS_DH"/>
    <property type="match status" value="1"/>
</dbReference>
<dbReference type="PANTHER" id="PTHR43775">
    <property type="entry name" value="FATTY ACID SYNTHASE"/>
    <property type="match status" value="1"/>
</dbReference>
<feature type="domain" description="PKS/mFAS DH" evidence="5">
    <location>
        <begin position="10"/>
        <end position="269"/>
    </location>
</feature>
<dbReference type="Pfam" id="PF21089">
    <property type="entry name" value="PKS_DH_N"/>
    <property type="match status" value="1"/>
</dbReference>
<dbReference type="GO" id="GO:0004312">
    <property type="term" value="F:fatty acid synthase activity"/>
    <property type="evidence" value="ECO:0007669"/>
    <property type="project" value="TreeGrafter"/>
</dbReference>
<reference evidence="6 7" key="1">
    <citation type="submission" date="2020-01" db="EMBL/GenBank/DDBJ databases">
        <title>Insect and environment-associated Actinomycetes.</title>
        <authorList>
            <person name="Currrie C."/>
            <person name="Chevrette M."/>
            <person name="Carlson C."/>
            <person name="Stubbendieck R."/>
            <person name="Wendt-Pienkowski E."/>
        </authorList>
    </citation>
    <scope>NUCLEOTIDE SEQUENCE [LARGE SCALE GENOMIC DNA]</scope>
    <source>
        <strain evidence="6 7">SID7590</strain>
    </source>
</reference>
<feature type="compositionally biased region" description="Pro residues" evidence="4">
    <location>
        <begin position="11"/>
        <end position="25"/>
    </location>
</feature>
<dbReference type="InterPro" id="IPR049551">
    <property type="entry name" value="PKS_DH_C"/>
</dbReference>
<evidence type="ECO:0000256" key="4">
    <source>
        <dbReference type="SAM" id="MobiDB-lite"/>
    </source>
</evidence>
<feature type="region of interest" description="C-terminal hotdog fold" evidence="3">
    <location>
        <begin position="134"/>
        <end position="269"/>
    </location>
</feature>
<dbReference type="InterPro" id="IPR049552">
    <property type="entry name" value="PKS_DH_N"/>
</dbReference>
<protein>
    <recommendedName>
        <fullName evidence="5">PKS/mFAS DH domain-containing protein</fullName>
    </recommendedName>
</protein>